<dbReference type="Gene3D" id="1.10.287.470">
    <property type="entry name" value="Helix hairpin bin"/>
    <property type="match status" value="1"/>
</dbReference>
<sequence>MSDAAEKSTVSETPPPARSMRSRWLYPALRVGFLLLAAWLVWYVAGNWNRWTGAARLAETDNAFIVGDVTPLSARVSGYIKEVPIHDYQAVEAGDLIAEIEPSDYQAQLALAQANLAAAEASLANVANQKNVQNALIRQAGANIDAGSADVRRYQLEATRQRDLLKTGTAGTQQSVEQADANAQRALAQKTLYEAQLDQQKALLVGLDVQEQQVRAQIKAAEAQVTLATNNLGYTKIRSPAKGLVGQRQVRPGQFVNVGTQVIAVVPLPNIWVVANYKETQMTNIRLGQPAHVTVDAFPDLVLTGRVEAWSPGTGSTFALLPPDNATGNFTKVVQRIPVKIALDPNPALGTLIRPGMSVVATVDTGDRPGTGAAASP</sequence>
<dbReference type="RefSeq" id="WP_311936404.1">
    <property type="nucleotide sequence ID" value="NZ_JAVSCS010000015.1"/>
</dbReference>
<dbReference type="Pfam" id="PF25917">
    <property type="entry name" value="BSH_RND"/>
    <property type="match status" value="1"/>
</dbReference>
<feature type="domain" description="Multidrug resistance protein MdtA-like barrel-sandwich hybrid" evidence="3">
    <location>
        <begin position="72"/>
        <end position="266"/>
    </location>
</feature>
<gene>
    <name evidence="5" type="ORF">ABXS05_27550</name>
</gene>
<keyword evidence="2" id="KW-0472">Membrane</keyword>
<feature type="transmembrane region" description="Helical" evidence="2">
    <location>
        <begin position="24"/>
        <end position="45"/>
    </location>
</feature>
<name>A0ABV3PV67_9HYPH</name>
<accession>A0ABV3PV67</accession>
<evidence type="ECO:0000313" key="6">
    <source>
        <dbReference type="Proteomes" id="UP001555786"/>
    </source>
</evidence>
<evidence type="ECO:0000259" key="4">
    <source>
        <dbReference type="Pfam" id="PF25954"/>
    </source>
</evidence>
<evidence type="ECO:0000313" key="5">
    <source>
        <dbReference type="EMBL" id="MEW9309336.1"/>
    </source>
</evidence>
<dbReference type="EMBL" id="JBFNQD010000013">
    <property type="protein sequence ID" value="MEW9309336.1"/>
    <property type="molecule type" value="Genomic_DNA"/>
</dbReference>
<feature type="domain" description="CusB-like beta-barrel" evidence="4">
    <location>
        <begin position="270"/>
        <end position="313"/>
    </location>
</feature>
<reference evidence="5 6" key="1">
    <citation type="submission" date="2024-07" db="EMBL/GenBank/DDBJ databases">
        <title>Description of Labrys sedimenti sp. nov., isolated from a diclofenac-degrading enrichment culture.</title>
        <authorList>
            <person name="Tancsics A."/>
            <person name="Csepanyi A."/>
        </authorList>
    </citation>
    <scope>NUCLEOTIDE SEQUENCE [LARGE SCALE GENOMIC DNA]</scope>
    <source>
        <strain evidence="5 6">LMG 23578</strain>
    </source>
</reference>
<keyword evidence="1" id="KW-0175">Coiled coil</keyword>
<dbReference type="Gene3D" id="2.40.50.100">
    <property type="match status" value="1"/>
</dbReference>
<dbReference type="Gene3D" id="2.40.30.170">
    <property type="match status" value="1"/>
</dbReference>
<feature type="coiled-coil region" evidence="1">
    <location>
        <begin position="176"/>
        <end position="231"/>
    </location>
</feature>
<keyword evidence="2" id="KW-0812">Transmembrane</keyword>
<dbReference type="SUPFAM" id="SSF111369">
    <property type="entry name" value="HlyD-like secretion proteins"/>
    <property type="match status" value="2"/>
</dbReference>
<dbReference type="InterPro" id="IPR058792">
    <property type="entry name" value="Beta-barrel_RND_2"/>
</dbReference>
<organism evidence="5 6">
    <name type="scientific">Labrys neptuniae</name>
    <dbReference type="NCBI Taxonomy" id="376174"/>
    <lineage>
        <taxon>Bacteria</taxon>
        <taxon>Pseudomonadati</taxon>
        <taxon>Pseudomonadota</taxon>
        <taxon>Alphaproteobacteria</taxon>
        <taxon>Hyphomicrobiales</taxon>
        <taxon>Xanthobacteraceae</taxon>
        <taxon>Labrys</taxon>
    </lineage>
</organism>
<dbReference type="Pfam" id="PF25954">
    <property type="entry name" value="Beta-barrel_RND_2"/>
    <property type="match status" value="1"/>
</dbReference>
<evidence type="ECO:0000259" key="3">
    <source>
        <dbReference type="Pfam" id="PF25917"/>
    </source>
</evidence>
<keyword evidence="6" id="KW-1185">Reference proteome</keyword>
<comment type="caution">
    <text evidence="5">The sequence shown here is derived from an EMBL/GenBank/DDBJ whole genome shotgun (WGS) entry which is preliminary data.</text>
</comment>
<keyword evidence="2" id="KW-1133">Transmembrane helix</keyword>
<evidence type="ECO:0000256" key="1">
    <source>
        <dbReference type="SAM" id="Coils"/>
    </source>
</evidence>
<dbReference type="PANTHER" id="PTHR30386:SF24">
    <property type="entry name" value="MULTIDRUG RESISTANCE EFFLUX PUMP"/>
    <property type="match status" value="1"/>
</dbReference>
<proteinExistence type="predicted"/>
<dbReference type="InterPro" id="IPR050739">
    <property type="entry name" value="MFP"/>
</dbReference>
<dbReference type="PANTHER" id="PTHR30386">
    <property type="entry name" value="MEMBRANE FUSION SUBUNIT OF EMRAB-TOLC MULTIDRUG EFFLUX PUMP"/>
    <property type="match status" value="1"/>
</dbReference>
<dbReference type="Proteomes" id="UP001555786">
    <property type="component" value="Unassembled WGS sequence"/>
</dbReference>
<protein>
    <submittedName>
        <fullName evidence="5">HlyD family secretion protein</fullName>
    </submittedName>
</protein>
<dbReference type="PRINTS" id="PR01490">
    <property type="entry name" value="RTXTOXIND"/>
</dbReference>
<dbReference type="InterPro" id="IPR058625">
    <property type="entry name" value="MdtA-like_BSH"/>
</dbReference>
<evidence type="ECO:0000256" key="2">
    <source>
        <dbReference type="SAM" id="Phobius"/>
    </source>
</evidence>